<organism evidence="6 7">
    <name type="scientific">Klebsiella variicola</name>
    <dbReference type="NCBI Taxonomy" id="244366"/>
    <lineage>
        <taxon>Bacteria</taxon>
        <taxon>Pseudomonadati</taxon>
        <taxon>Pseudomonadota</taxon>
        <taxon>Gammaproteobacteria</taxon>
        <taxon>Enterobacterales</taxon>
        <taxon>Enterobacteriaceae</taxon>
        <taxon>Klebsiella/Raoultella group</taxon>
        <taxon>Klebsiella</taxon>
        <taxon>Klebsiella pneumoniae complex</taxon>
    </lineage>
</organism>
<comment type="caution">
    <text evidence="6">The sequence shown here is derived from an EMBL/GenBank/DDBJ whole genome shotgun (WGS) entry which is preliminary data.</text>
</comment>
<dbReference type="PRINTS" id="PR00082">
    <property type="entry name" value="GLFDHDRGNASE"/>
</dbReference>
<evidence type="ECO:0000313" key="7">
    <source>
        <dbReference type="Proteomes" id="UP000254545"/>
    </source>
</evidence>
<gene>
    <name evidence="6" type="primary">gdhA_2</name>
    <name evidence="6" type="ORF">NCTC9177_03874</name>
</gene>
<dbReference type="Proteomes" id="UP000254545">
    <property type="component" value="Unassembled WGS sequence"/>
</dbReference>
<dbReference type="EMBL" id="UGKR01000003">
    <property type="protein sequence ID" value="STS89986.1"/>
    <property type="molecule type" value="Genomic_DNA"/>
</dbReference>
<dbReference type="Pfam" id="PF00208">
    <property type="entry name" value="ELFV_dehydrog"/>
    <property type="match status" value="1"/>
</dbReference>
<sequence>MDQTCTLEGFLTRVQQRDPHQTEFAQAVREVMTTLWPFLEENPRYRQLALLERLVEPERVIQFRVVWVDDRNQVQVNRAWRVQFNSAIGPYKGGMRFHPSVNLSILKFLGFEQTFKNALTTLPMGGGKGGSDFDPKGKSDGEVMRFCQALMTELYRHLGPDTDVPAGDIGVGGREVGFMAGMMRKLSNNSACVFTGKGLSFGGSLIRPEATGYGLIYFTEAMLKRHGLGFEGARVAVSGSGNVAQYAIEKAMELGARVVTASDSNGTVVDEAGFTKEKLARLIDIKERAHGRVADYAREFGLTYLEGQQPWSVRWISPCLARPRTNWTSMPPAS</sequence>
<evidence type="ECO:0000313" key="6">
    <source>
        <dbReference type="EMBL" id="STS89986.1"/>
    </source>
</evidence>
<dbReference type="PROSITE" id="PS00074">
    <property type="entry name" value="GLFV_DEHYDROGENASE"/>
    <property type="match status" value="1"/>
</dbReference>
<dbReference type="InterPro" id="IPR006095">
    <property type="entry name" value="Glu/Leu/Phe/Val/Trp_DH"/>
</dbReference>
<dbReference type="InterPro" id="IPR046346">
    <property type="entry name" value="Aminoacid_DH-like_N_sf"/>
</dbReference>
<proteinExistence type="inferred from homology"/>
<dbReference type="InterPro" id="IPR006097">
    <property type="entry name" value="Glu/Leu/Phe/Val/Trp_DH_dimer"/>
</dbReference>
<comment type="similarity">
    <text evidence="2 4">Belongs to the Glu/Leu/Phe/Val dehydrogenases family.</text>
</comment>
<dbReference type="Pfam" id="PF02812">
    <property type="entry name" value="ELFV_dehydrog_N"/>
    <property type="match status" value="1"/>
</dbReference>
<dbReference type="AlphaFoldDB" id="A0A7H4MI36"/>
<name>A0A7H4MI36_KLEVA</name>
<protein>
    <submittedName>
        <fullName evidence="6">NADP-specific glutamate dehydrogenase</fullName>
        <ecNumber evidence="6">1.4.1.4</ecNumber>
    </submittedName>
</protein>
<dbReference type="InterPro" id="IPR006096">
    <property type="entry name" value="Glu/Leu/Phe/Val/Trp_DH_C"/>
</dbReference>
<dbReference type="GO" id="GO:0004354">
    <property type="term" value="F:glutamate dehydrogenase (NADP+) activity"/>
    <property type="evidence" value="ECO:0007669"/>
    <property type="project" value="UniProtKB-EC"/>
</dbReference>
<dbReference type="InterPro" id="IPR050724">
    <property type="entry name" value="Glu_Leu_Phe_Val_DH"/>
</dbReference>
<dbReference type="PANTHER" id="PTHR43571:SF1">
    <property type="entry name" value="NADP-SPECIFIC GLUTAMATE DEHYDROGENASE 1-RELATED"/>
    <property type="match status" value="1"/>
</dbReference>
<evidence type="ECO:0000259" key="5">
    <source>
        <dbReference type="SMART" id="SM00839"/>
    </source>
</evidence>
<dbReference type="InterPro" id="IPR033524">
    <property type="entry name" value="Glu/Leu/Phe/Val_DH_AS"/>
</dbReference>
<dbReference type="Gene3D" id="3.40.50.720">
    <property type="entry name" value="NAD(P)-binding Rossmann-like Domain"/>
    <property type="match status" value="1"/>
</dbReference>
<dbReference type="InterPro" id="IPR036291">
    <property type="entry name" value="NAD(P)-bd_dom_sf"/>
</dbReference>
<comment type="function">
    <text evidence="1">Catalyzes the reversible oxidative deamination of glutamate to alpha-ketoglutarate and ammonia.</text>
</comment>
<dbReference type="PANTHER" id="PTHR43571">
    <property type="entry name" value="NADP-SPECIFIC GLUTAMATE DEHYDROGENASE 1-RELATED"/>
    <property type="match status" value="1"/>
</dbReference>
<evidence type="ECO:0000256" key="4">
    <source>
        <dbReference type="RuleBase" id="RU004417"/>
    </source>
</evidence>
<dbReference type="SUPFAM" id="SSF53223">
    <property type="entry name" value="Aminoacid dehydrogenase-like, N-terminal domain"/>
    <property type="match status" value="1"/>
</dbReference>
<evidence type="ECO:0000256" key="2">
    <source>
        <dbReference type="ARBA" id="ARBA00006382"/>
    </source>
</evidence>
<feature type="domain" description="Glutamate/phenylalanine/leucine/valine/L-tryptophan dehydrogenase C-terminal" evidence="5">
    <location>
        <begin position="204"/>
        <end position="328"/>
    </location>
</feature>
<dbReference type="GO" id="GO:0005829">
    <property type="term" value="C:cytosol"/>
    <property type="evidence" value="ECO:0007669"/>
    <property type="project" value="TreeGrafter"/>
</dbReference>
<dbReference type="NCBIfam" id="NF006929">
    <property type="entry name" value="PRK09414.1"/>
    <property type="match status" value="1"/>
</dbReference>
<dbReference type="Gene3D" id="3.40.50.10860">
    <property type="entry name" value="Leucine Dehydrogenase, chain A, domain 1"/>
    <property type="match status" value="1"/>
</dbReference>
<reference evidence="6 7" key="1">
    <citation type="submission" date="2018-06" db="EMBL/GenBank/DDBJ databases">
        <authorList>
            <consortium name="Pathogen Informatics"/>
            <person name="Doyle S."/>
        </authorList>
    </citation>
    <scope>NUCLEOTIDE SEQUENCE [LARGE SCALE GENOMIC DNA]</scope>
    <source>
        <strain evidence="6 7">NCTC9177</strain>
    </source>
</reference>
<evidence type="ECO:0000256" key="3">
    <source>
        <dbReference type="ARBA" id="ARBA00023002"/>
    </source>
</evidence>
<dbReference type="SUPFAM" id="SSF51735">
    <property type="entry name" value="NAD(P)-binding Rossmann-fold domains"/>
    <property type="match status" value="1"/>
</dbReference>
<dbReference type="FunFam" id="3.40.50.10860:FF:000002">
    <property type="entry name" value="Glutamate dehydrogenase"/>
    <property type="match status" value="1"/>
</dbReference>
<dbReference type="GO" id="GO:0006537">
    <property type="term" value="P:glutamate biosynthetic process"/>
    <property type="evidence" value="ECO:0007669"/>
    <property type="project" value="TreeGrafter"/>
</dbReference>
<keyword evidence="3 4" id="KW-0560">Oxidoreductase</keyword>
<accession>A0A7H4MI36</accession>
<evidence type="ECO:0000256" key="1">
    <source>
        <dbReference type="ARBA" id="ARBA00003868"/>
    </source>
</evidence>
<dbReference type="EC" id="1.4.1.4" evidence="6"/>
<dbReference type="Gene3D" id="1.10.285.10">
    <property type="entry name" value="Glutamate Dehydrogenase, chain A, domain 3"/>
    <property type="match status" value="1"/>
</dbReference>
<dbReference type="SMART" id="SM00839">
    <property type="entry name" value="ELFV_dehydrog"/>
    <property type="match status" value="1"/>
</dbReference>